<dbReference type="GO" id="GO:0016831">
    <property type="term" value="F:carboxy-lyase activity"/>
    <property type="evidence" value="ECO:0007669"/>
    <property type="project" value="TreeGrafter"/>
</dbReference>
<sequence length="678" mass="75124">MGPSSRCTPSRPRHPSRPSGATTARQTATPSIFPPANLRRILRERQSARNRKACLPCRERKVKCNHEQPCQTCVKREHPDLCFYQEPGNSKVSNRFQQEPSLHGPSSPETTGESLNNNGVAGNRDAREVDNGSTGAGHTGSPEGEIPTPSLLGGNSIIALARGDSVQPPTENERRTAFETGIFPLLGIDMNAQEGRSPHSHLAQDGNPNPSLPDNQEMIELFSFYRDRVHPFSFVLDDLDDIEKMVCSLINQDMEAWQCDSPSLCLLHAILAAGAQYSNLALAVQLPKYQKYLKHALSFLGTFDYLRNPSKKLIQALLILGPVLQNDMNPRAAWILGGTTIRLALSLGLHQPGSTPGACRISPAEAQHLRLAIVWQDILLSIAFDQPPASQVMDIGTDLPALERPGGSNVALSYRQSMNWMCHLLLRYQSVHLDTASMEHYLDVLQDFNALERSLAPHLKDTHHCCSIQEIQEHHSFDLHRNCAISTLCRPILSRRARQAMGKKESSMILDKFQDALKRSVCALIRLRSMSSHATRSWAFVHNGLSSALLLSFTKHLKDTEDARQIQTQLIQSLTERNEDVGQFSIAHRKALKALQTLQKLAEEGVAKESAINEAQTQRSTSHPDEASIPDEGLSGVQDLSMLDMDDWLRAFDFDSFSPLDAYNFIMSDPAALPEAGL</sequence>
<reference evidence="5 6" key="1">
    <citation type="journal article" date="2018" name="Sci. Rep.">
        <title>Characterisation of pathogen-specific regions and novel effector candidates in Fusarium oxysporum f. sp. cepae.</title>
        <authorList>
            <person name="Armitage A.D."/>
            <person name="Taylor A."/>
            <person name="Sobczyk M.K."/>
            <person name="Baxter L."/>
            <person name="Greenfield B.P."/>
            <person name="Bates H.J."/>
            <person name="Wilson F."/>
            <person name="Jackson A.C."/>
            <person name="Ott S."/>
            <person name="Harrison R.J."/>
            <person name="Clarkson J.P."/>
        </authorList>
    </citation>
    <scope>NUCLEOTIDE SEQUENCE [LARGE SCALE GENOMIC DNA]</scope>
    <source>
        <strain evidence="5 6">Fo_A13</strain>
    </source>
</reference>
<dbReference type="Pfam" id="PF00172">
    <property type="entry name" value="Zn_clus"/>
    <property type="match status" value="1"/>
</dbReference>
<dbReference type="SUPFAM" id="SSF57701">
    <property type="entry name" value="Zn2/Cys6 DNA-binding domain"/>
    <property type="match status" value="1"/>
</dbReference>
<feature type="region of interest" description="Disordered" evidence="3">
    <location>
        <begin position="1"/>
        <end position="31"/>
    </location>
</feature>
<dbReference type="PANTHER" id="PTHR43374">
    <property type="entry name" value="FLAVIN PRENYLTRANSFERASE"/>
    <property type="match status" value="1"/>
</dbReference>
<dbReference type="SMART" id="SM00066">
    <property type="entry name" value="GAL4"/>
    <property type="match status" value="1"/>
</dbReference>
<evidence type="ECO:0000259" key="4">
    <source>
        <dbReference type="PROSITE" id="PS50048"/>
    </source>
</evidence>
<dbReference type="GO" id="GO:0008270">
    <property type="term" value="F:zinc ion binding"/>
    <property type="evidence" value="ECO:0007669"/>
    <property type="project" value="InterPro"/>
</dbReference>
<feature type="region of interest" description="Disordered" evidence="3">
    <location>
        <begin position="609"/>
        <end position="634"/>
    </location>
</feature>
<dbReference type="Proteomes" id="UP000285084">
    <property type="component" value="Unassembled WGS sequence"/>
</dbReference>
<comment type="caution">
    <text evidence="5">The sequence shown here is derived from an EMBL/GenBank/DDBJ whole genome shotgun (WGS) entry which is preliminary data.</text>
</comment>
<dbReference type="InterPro" id="IPR004507">
    <property type="entry name" value="UbiX-like"/>
</dbReference>
<dbReference type="Gene3D" id="4.10.240.10">
    <property type="entry name" value="Zn(2)-C6 fungal-type DNA-binding domain"/>
    <property type="match status" value="1"/>
</dbReference>
<dbReference type="VEuPathDB" id="FungiDB:HZS61_010344"/>
<dbReference type="GO" id="GO:0000981">
    <property type="term" value="F:DNA-binding transcription factor activity, RNA polymerase II-specific"/>
    <property type="evidence" value="ECO:0007669"/>
    <property type="project" value="InterPro"/>
</dbReference>
<feature type="region of interest" description="Disordered" evidence="3">
    <location>
        <begin position="93"/>
        <end position="153"/>
    </location>
</feature>
<dbReference type="EMBL" id="MRCX01000624">
    <property type="protein sequence ID" value="RKK62291.1"/>
    <property type="molecule type" value="Genomic_DNA"/>
</dbReference>
<feature type="compositionally biased region" description="Polar residues" evidence="3">
    <location>
        <begin position="20"/>
        <end position="30"/>
    </location>
</feature>
<dbReference type="GO" id="GO:0006351">
    <property type="term" value="P:DNA-templated transcription"/>
    <property type="evidence" value="ECO:0007669"/>
    <property type="project" value="InterPro"/>
</dbReference>
<evidence type="ECO:0000256" key="3">
    <source>
        <dbReference type="SAM" id="MobiDB-lite"/>
    </source>
</evidence>
<feature type="compositionally biased region" description="Low complexity" evidence="3">
    <location>
        <begin position="1"/>
        <end position="10"/>
    </location>
</feature>
<dbReference type="VEuPathDB" id="FungiDB:FOMG_09468"/>
<feature type="domain" description="Zn(2)-C6 fungal-type" evidence="4">
    <location>
        <begin position="53"/>
        <end position="84"/>
    </location>
</feature>
<dbReference type="PANTHER" id="PTHR43374:SF1">
    <property type="entry name" value="FLAVIN PRENYLTRANSFERASE PAD1, MITOCHONDRIAL"/>
    <property type="match status" value="1"/>
</dbReference>
<dbReference type="OrthoDB" id="5050133at2759"/>
<dbReference type="GO" id="GO:0003677">
    <property type="term" value="F:DNA binding"/>
    <property type="evidence" value="ECO:0007669"/>
    <property type="project" value="InterPro"/>
</dbReference>
<proteinExistence type="predicted"/>
<dbReference type="PROSITE" id="PS50048">
    <property type="entry name" value="ZN2_CY6_FUNGAL_2"/>
    <property type="match status" value="1"/>
</dbReference>
<keyword evidence="2" id="KW-0539">Nucleus</keyword>
<dbReference type="SMART" id="SM00906">
    <property type="entry name" value="Fungal_trans"/>
    <property type="match status" value="1"/>
</dbReference>
<dbReference type="InterPro" id="IPR007219">
    <property type="entry name" value="XnlR_reg_dom"/>
</dbReference>
<name>A0A420M9F4_FUSOX</name>
<dbReference type="CDD" id="cd00067">
    <property type="entry name" value="GAL4"/>
    <property type="match status" value="1"/>
</dbReference>
<dbReference type="InterPro" id="IPR001138">
    <property type="entry name" value="Zn2Cys6_DnaBD"/>
</dbReference>
<dbReference type="VEuPathDB" id="FungiDB:FOXG_21160"/>
<dbReference type="VEuPathDB" id="FungiDB:FOC4_g10005517"/>
<feature type="region of interest" description="Disordered" evidence="3">
    <location>
        <begin position="193"/>
        <end position="213"/>
    </location>
</feature>
<dbReference type="InterPro" id="IPR036864">
    <property type="entry name" value="Zn2-C6_fun-type_DNA-bd_sf"/>
</dbReference>
<protein>
    <recommendedName>
        <fullName evidence="4">Zn(2)-C6 fungal-type domain-containing protein</fullName>
    </recommendedName>
</protein>
<gene>
    <name evidence="5" type="ORF">BFJ69_g17032</name>
</gene>
<feature type="compositionally biased region" description="Polar residues" evidence="3">
    <location>
        <begin position="107"/>
        <end position="120"/>
    </location>
</feature>
<dbReference type="CDD" id="cd12148">
    <property type="entry name" value="fungal_TF_MHR"/>
    <property type="match status" value="1"/>
</dbReference>
<accession>A0A420M9F4</accession>
<keyword evidence="1" id="KW-0479">Metal-binding</keyword>
<evidence type="ECO:0000256" key="2">
    <source>
        <dbReference type="ARBA" id="ARBA00023242"/>
    </source>
</evidence>
<dbReference type="PROSITE" id="PS00463">
    <property type="entry name" value="ZN2_CY6_FUNGAL_1"/>
    <property type="match status" value="1"/>
</dbReference>
<evidence type="ECO:0000256" key="1">
    <source>
        <dbReference type="ARBA" id="ARBA00022723"/>
    </source>
</evidence>
<organism evidence="5 6">
    <name type="scientific">Fusarium oxysporum</name>
    <name type="common">Fusarium vascular wilt</name>
    <dbReference type="NCBI Taxonomy" id="5507"/>
    <lineage>
        <taxon>Eukaryota</taxon>
        <taxon>Fungi</taxon>
        <taxon>Dikarya</taxon>
        <taxon>Ascomycota</taxon>
        <taxon>Pezizomycotina</taxon>
        <taxon>Sordariomycetes</taxon>
        <taxon>Hypocreomycetidae</taxon>
        <taxon>Hypocreales</taxon>
        <taxon>Nectriaceae</taxon>
        <taxon>Fusarium</taxon>
        <taxon>Fusarium oxysporum species complex</taxon>
    </lineage>
</organism>
<evidence type="ECO:0000313" key="6">
    <source>
        <dbReference type="Proteomes" id="UP000285084"/>
    </source>
</evidence>
<evidence type="ECO:0000313" key="5">
    <source>
        <dbReference type="EMBL" id="RKK62291.1"/>
    </source>
</evidence>
<dbReference type="VEuPathDB" id="FungiDB:FOIG_11525"/>
<dbReference type="AlphaFoldDB" id="A0A420M9F4"/>
<dbReference type="Pfam" id="PF04082">
    <property type="entry name" value="Fungal_trans"/>
    <property type="match status" value="1"/>
</dbReference>
<dbReference type="VEuPathDB" id="FungiDB:FOZG_15346"/>
<dbReference type="VEuPathDB" id="FungiDB:FOC1_g10005646"/>